<evidence type="ECO:0000256" key="1">
    <source>
        <dbReference type="ARBA" id="ARBA00049958"/>
    </source>
</evidence>
<comment type="function">
    <text evidence="1">May be involved in the formation or repair of [Fe-S] clusters present in iron-sulfur proteins.</text>
</comment>
<dbReference type="SUPFAM" id="SSF117916">
    <property type="entry name" value="Fe-S cluster assembly (FSCA) domain-like"/>
    <property type="match status" value="1"/>
</dbReference>
<comment type="caution">
    <text evidence="3">The sequence shown here is derived from an EMBL/GenBank/DDBJ whole genome shotgun (WGS) entry which is preliminary data.</text>
</comment>
<dbReference type="AlphaFoldDB" id="A0A3N0I3J3"/>
<sequence>MAEEKTNEEHIPTKKEVEACIDKIRPYIQQDGGDIAFLGIDENNVVYVTFRGACQGCFMAVNDFSSGIKSLILDEVPGVRDVMLV</sequence>
<protein>
    <submittedName>
        <fullName evidence="3">NifU family protein</fullName>
    </submittedName>
</protein>
<dbReference type="OrthoDB" id="9796965at2"/>
<evidence type="ECO:0000259" key="2">
    <source>
        <dbReference type="Pfam" id="PF01106"/>
    </source>
</evidence>
<evidence type="ECO:0000313" key="3">
    <source>
        <dbReference type="EMBL" id="RNM31488.1"/>
    </source>
</evidence>
<dbReference type="GO" id="GO:0051536">
    <property type="term" value="F:iron-sulfur cluster binding"/>
    <property type="evidence" value="ECO:0007669"/>
    <property type="project" value="InterPro"/>
</dbReference>
<dbReference type="InterPro" id="IPR034904">
    <property type="entry name" value="FSCA_dom_sf"/>
</dbReference>
<dbReference type="GO" id="GO:0005506">
    <property type="term" value="F:iron ion binding"/>
    <property type="evidence" value="ECO:0007669"/>
    <property type="project" value="InterPro"/>
</dbReference>
<organism evidence="3 4">
    <name type="scientific">Absicoccus porci</name>
    <dbReference type="NCBI Taxonomy" id="2486576"/>
    <lineage>
        <taxon>Bacteria</taxon>
        <taxon>Bacillati</taxon>
        <taxon>Bacillota</taxon>
        <taxon>Erysipelotrichia</taxon>
        <taxon>Erysipelotrichales</taxon>
        <taxon>Erysipelotrichaceae</taxon>
        <taxon>Absicoccus</taxon>
    </lineage>
</organism>
<reference evidence="3 4" key="1">
    <citation type="submission" date="2018-11" db="EMBL/GenBank/DDBJ databases">
        <title>Clostridium sp. nov., a member of the family Erysipelotrichaceae isolated from pig faeces.</title>
        <authorList>
            <person name="Chang Y.-H."/>
        </authorList>
    </citation>
    <scope>NUCLEOTIDE SEQUENCE [LARGE SCALE GENOMIC DNA]</scope>
    <source>
        <strain evidence="3 4">YH-panp20</strain>
    </source>
</reference>
<dbReference type="Gene3D" id="3.30.300.130">
    <property type="entry name" value="Fe-S cluster assembly (FSCA)"/>
    <property type="match status" value="1"/>
</dbReference>
<dbReference type="Proteomes" id="UP000276568">
    <property type="component" value="Unassembled WGS sequence"/>
</dbReference>
<dbReference type="InterPro" id="IPR001075">
    <property type="entry name" value="NIF_FeS_clus_asmbl_NifU_C"/>
</dbReference>
<keyword evidence="4" id="KW-1185">Reference proteome</keyword>
<dbReference type="Pfam" id="PF01106">
    <property type="entry name" value="NifU"/>
    <property type="match status" value="1"/>
</dbReference>
<dbReference type="EMBL" id="RJQC01000001">
    <property type="protein sequence ID" value="RNM31488.1"/>
    <property type="molecule type" value="Genomic_DNA"/>
</dbReference>
<dbReference type="PANTHER" id="PTHR11178">
    <property type="entry name" value="IRON-SULFUR CLUSTER SCAFFOLD PROTEIN NFU-RELATED"/>
    <property type="match status" value="1"/>
</dbReference>
<name>A0A3N0I3J3_9FIRM</name>
<dbReference type="RefSeq" id="WP_128519650.1">
    <property type="nucleotide sequence ID" value="NZ_CAUWBR010000020.1"/>
</dbReference>
<proteinExistence type="predicted"/>
<gene>
    <name evidence="3" type="ORF">EDX97_02720</name>
</gene>
<accession>A0A3N0I3J3</accession>
<feature type="domain" description="NIF system FeS cluster assembly NifU C-terminal" evidence="2">
    <location>
        <begin position="17"/>
        <end position="82"/>
    </location>
</feature>
<evidence type="ECO:0000313" key="4">
    <source>
        <dbReference type="Proteomes" id="UP000276568"/>
    </source>
</evidence>
<dbReference type="GO" id="GO:0016226">
    <property type="term" value="P:iron-sulfur cluster assembly"/>
    <property type="evidence" value="ECO:0007669"/>
    <property type="project" value="InterPro"/>
</dbReference>